<evidence type="ECO:0000256" key="1">
    <source>
        <dbReference type="ARBA" id="ARBA00023054"/>
    </source>
</evidence>
<keyword evidence="1 2" id="KW-0175">Coiled coil</keyword>
<dbReference type="Proteomes" id="UP000001646">
    <property type="component" value="Unplaced"/>
</dbReference>
<organism evidence="3 4">
    <name type="scientific">Anolis carolinensis</name>
    <name type="common">Green anole</name>
    <name type="synonym">American chameleon</name>
    <dbReference type="NCBI Taxonomy" id="28377"/>
    <lineage>
        <taxon>Eukaryota</taxon>
        <taxon>Metazoa</taxon>
        <taxon>Chordata</taxon>
        <taxon>Craniata</taxon>
        <taxon>Vertebrata</taxon>
        <taxon>Euteleostomi</taxon>
        <taxon>Lepidosauria</taxon>
        <taxon>Squamata</taxon>
        <taxon>Bifurcata</taxon>
        <taxon>Unidentata</taxon>
        <taxon>Episquamata</taxon>
        <taxon>Toxicofera</taxon>
        <taxon>Iguania</taxon>
        <taxon>Dactyloidae</taxon>
        <taxon>Anolis</taxon>
    </lineage>
</organism>
<reference evidence="3" key="1">
    <citation type="submission" date="2009-12" db="EMBL/GenBank/DDBJ databases">
        <title>The Genome Sequence of Anolis carolinensis (Green Anole Lizard).</title>
        <authorList>
            <consortium name="The Genome Sequencing Platform"/>
            <person name="Di Palma F."/>
            <person name="Alfoldi J."/>
            <person name="Heiman D."/>
            <person name="Young S."/>
            <person name="Grabherr M."/>
            <person name="Johnson J."/>
            <person name="Lander E.S."/>
            <person name="Lindblad-Toh K."/>
        </authorList>
    </citation>
    <scope>NUCLEOTIDE SEQUENCE [LARGE SCALE GENOMIC DNA]</scope>
    <source>
        <strain evidence="3">JBL SC #1</strain>
    </source>
</reference>
<dbReference type="PANTHER" id="PTHR32123">
    <property type="entry name" value="BICD FAMILY-LIKE CARGO ADAPTER"/>
    <property type="match status" value="1"/>
</dbReference>
<protein>
    <submittedName>
        <fullName evidence="3">Uncharacterized protein</fullName>
    </submittedName>
</protein>
<dbReference type="PANTHER" id="PTHR32123:SF9">
    <property type="entry name" value="PROTEIN SPINDLY"/>
    <property type="match status" value="1"/>
</dbReference>
<dbReference type="GeneTree" id="ENSGT00510000047951"/>
<evidence type="ECO:0000256" key="2">
    <source>
        <dbReference type="SAM" id="Coils"/>
    </source>
</evidence>
<feature type="coiled-coil region" evidence="2">
    <location>
        <begin position="35"/>
        <end position="127"/>
    </location>
</feature>
<dbReference type="AlphaFoldDB" id="A0A803T3S7"/>
<name>A0A803T3S7_ANOCA</name>
<dbReference type="InterPro" id="IPR051149">
    <property type="entry name" value="Spindly/BICDR_Dynein_Adapter"/>
</dbReference>
<dbReference type="InParanoid" id="A0A803T3S7"/>
<reference evidence="3" key="2">
    <citation type="submission" date="2025-08" db="UniProtKB">
        <authorList>
            <consortium name="Ensembl"/>
        </authorList>
    </citation>
    <scope>IDENTIFICATION</scope>
</reference>
<evidence type="ECO:0000313" key="3">
    <source>
        <dbReference type="Ensembl" id="ENSACAP00000029867.1"/>
    </source>
</evidence>
<accession>A0A803T3S7</accession>
<sequence length="189" mass="21806">MAQPLSLEAHGNTISHLWCQLKEAEEERRKAAQYGLKLMENENLLQNRLDELQNEMVVLTENFEQEKYTLQSEVELKNRMLGSLNHGYETLKQQQNAQLDVLCEQLERAQGQEMNELKNKVERLKSELDERLPFCISNSQHSLGEPDGQEDGLWEETRRRQTGQCIQDCKTSVNYSLTSGIIITSQPLA</sequence>
<reference evidence="3" key="3">
    <citation type="submission" date="2025-09" db="UniProtKB">
        <authorList>
            <consortium name="Ensembl"/>
        </authorList>
    </citation>
    <scope>IDENTIFICATION</scope>
</reference>
<dbReference type="Ensembl" id="ENSACAT00000039763.1">
    <property type="protein sequence ID" value="ENSACAP00000029867.1"/>
    <property type="gene ID" value="ENSACAG00000037001.1"/>
</dbReference>
<keyword evidence="4" id="KW-1185">Reference proteome</keyword>
<evidence type="ECO:0000313" key="4">
    <source>
        <dbReference type="Proteomes" id="UP000001646"/>
    </source>
</evidence>
<proteinExistence type="predicted"/>